<protein>
    <submittedName>
        <fullName evidence="2">Uncharacterized protein</fullName>
    </submittedName>
</protein>
<dbReference type="Pfam" id="PF03645">
    <property type="entry name" value="Tctex-1"/>
    <property type="match status" value="1"/>
</dbReference>
<dbReference type="GO" id="GO:0007018">
    <property type="term" value="P:microtubule-based movement"/>
    <property type="evidence" value="ECO:0007669"/>
    <property type="project" value="TreeGrafter"/>
</dbReference>
<evidence type="ECO:0000313" key="3">
    <source>
        <dbReference type="Proteomes" id="UP000887567"/>
    </source>
</evidence>
<dbReference type="OMA" id="EYEPRTM"/>
<dbReference type="EnsemblMetazoa" id="XM_028656653.1">
    <property type="protein sequence ID" value="XP_028512454.1"/>
    <property type="gene ID" value="LOC110255084"/>
</dbReference>
<accession>A0A913YBN4</accession>
<dbReference type="AlphaFoldDB" id="A0A913YBN4"/>
<sequence length="170" mass="19154">MSLQPPSSKMLSSRRGTLRNSLAFHQSKRVSLAPPQSESDGTSMACFDKKDLMLANTYKMSPDQKFLPGKVKAYMENLLENTLKDLEYDDEKAKGLCLSLSEEIKGKVKENWLVNRFKLVCVVNVGKPFNQGLQITSRCLWNSAFDTFVTASFSTEKIFGMATVYAIYLE</sequence>
<dbReference type="GO" id="GO:0045505">
    <property type="term" value="F:dynein intermediate chain binding"/>
    <property type="evidence" value="ECO:0007669"/>
    <property type="project" value="TreeGrafter"/>
</dbReference>
<dbReference type="CDD" id="cd21451">
    <property type="entry name" value="DLC-like_TCTEX1D"/>
    <property type="match status" value="1"/>
</dbReference>
<dbReference type="Gene3D" id="3.30.1140.40">
    <property type="entry name" value="Tctex-1"/>
    <property type="match status" value="1"/>
</dbReference>
<dbReference type="RefSeq" id="XP_028512454.1">
    <property type="nucleotide sequence ID" value="XM_028656653.1"/>
</dbReference>
<dbReference type="PANTHER" id="PTHR21255">
    <property type="entry name" value="T-COMPLEX-ASSOCIATED-TESTIS-EXPRESSED 1/ DYNEIN LIGHT CHAIN"/>
    <property type="match status" value="1"/>
</dbReference>
<dbReference type="Proteomes" id="UP000887567">
    <property type="component" value="Unplaced"/>
</dbReference>
<reference evidence="2" key="1">
    <citation type="submission" date="2022-11" db="UniProtKB">
        <authorList>
            <consortium name="EnsemblMetazoa"/>
        </authorList>
    </citation>
    <scope>IDENTIFICATION</scope>
</reference>
<dbReference type="GeneID" id="110255084"/>
<dbReference type="GO" id="GO:0005868">
    <property type="term" value="C:cytoplasmic dynein complex"/>
    <property type="evidence" value="ECO:0007669"/>
    <property type="project" value="TreeGrafter"/>
</dbReference>
<dbReference type="InterPro" id="IPR005334">
    <property type="entry name" value="Tctex-1-like"/>
</dbReference>
<dbReference type="GO" id="GO:0005737">
    <property type="term" value="C:cytoplasm"/>
    <property type="evidence" value="ECO:0007669"/>
    <property type="project" value="TreeGrafter"/>
</dbReference>
<dbReference type="OrthoDB" id="10260741at2759"/>
<comment type="similarity">
    <text evidence="1">Belongs to the dynein light chain Tctex-type family.</text>
</comment>
<proteinExistence type="inferred from homology"/>
<keyword evidence="3" id="KW-1185">Reference proteome</keyword>
<name>A0A913YBN4_EXADI</name>
<organism evidence="2 3">
    <name type="scientific">Exaiptasia diaphana</name>
    <name type="common">Tropical sea anemone</name>
    <name type="synonym">Aiptasia pulchella</name>
    <dbReference type="NCBI Taxonomy" id="2652724"/>
    <lineage>
        <taxon>Eukaryota</taxon>
        <taxon>Metazoa</taxon>
        <taxon>Cnidaria</taxon>
        <taxon>Anthozoa</taxon>
        <taxon>Hexacorallia</taxon>
        <taxon>Actiniaria</taxon>
        <taxon>Aiptasiidae</taxon>
        <taxon>Exaiptasia</taxon>
    </lineage>
</organism>
<dbReference type="PANTHER" id="PTHR21255:SF65">
    <property type="entry name" value="TCTEX1 DOMAIN-CONTAINING PROTEIN 2"/>
    <property type="match status" value="1"/>
</dbReference>
<dbReference type="KEGG" id="epa:110255084"/>
<evidence type="ECO:0000256" key="1">
    <source>
        <dbReference type="ARBA" id="ARBA00005361"/>
    </source>
</evidence>
<dbReference type="InterPro" id="IPR038586">
    <property type="entry name" value="Tctex-1-like_sf"/>
</dbReference>
<evidence type="ECO:0000313" key="2">
    <source>
        <dbReference type="EnsemblMetazoa" id="XP_028512454.1"/>
    </source>
</evidence>